<protein>
    <recommendedName>
        <fullName evidence="2">CxC2-like cysteine cluster KDZ transposase-associated domain-containing protein</fullName>
    </recommendedName>
</protein>
<evidence type="ECO:0000313" key="4">
    <source>
        <dbReference type="Proteomes" id="UP000620124"/>
    </source>
</evidence>
<dbReference type="Pfam" id="PF18803">
    <property type="entry name" value="CxC2"/>
    <property type="match status" value="1"/>
</dbReference>
<evidence type="ECO:0000259" key="2">
    <source>
        <dbReference type="Pfam" id="PF18803"/>
    </source>
</evidence>
<dbReference type="AlphaFoldDB" id="A0A8H6Z828"/>
<dbReference type="InterPro" id="IPR041457">
    <property type="entry name" value="CxC2_KDZ-assoc"/>
</dbReference>
<evidence type="ECO:0000256" key="1">
    <source>
        <dbReference type="SAM" id="MobiDB-lite"/>
    </source>
</evidence>
<proteinExistence type="predicted"/>
<dbReference type="Pfam" id="PF18758">
    <property type="entry name" value="KDZ"/>
    <property type="match status" value="1"/>
</dbReference>
<evidence type="ECO:0000313" key="3">
    <source>
        <dbReference type="EMBL" id="KAF7372487.1"/>
    </source>
</evidence>
<name>A0A8H6Z828_9AGAR</name>
<dbReference type="Proteomes" id="UP000620124">
    <property type="component" value="Unassembled WGS sequence"/>
</dbReference>
<dbReference type="InterPro" id="IPR040521">
    <property type="entry name" value="KDZ"/>
</dbReference>
<gene>
    <name evidence="3" type="ORF">MVEN_00110400</name>
</gene>
<dbReference type="EMBL" id="JACAZI010000001">
    <property type="protein sequence ID" value="KAF7372487.1"/>
    <property type="molecule type" value="Genomic_DNA"/>
</dbReference>
<reference evidence="3" key="1">
    <citation type="submission" date="2020-05" db="EMBL/GenBank/DDBJ databases">
        <title>Mycena genomes resolve the evolution of fungal bioluminescence.</title>
        <authorList>
            <person name="Tsai I.J."/>
        </authorList>
    </citation>
    <scope>NUCLEOTIDE SEQUENCE</scope>
    <source>
        <strain evidence="3">CCC161011</strain>
    </source>
</reference>
<sequence length="948" mass="109668">MSKKDKLKRKVGRSSIQDDDVNDGSGSYNECEGYVPRRATAGLKRDDPREQWARLDCTTFLDKLLWLDGHGEHGYQQSRCAEEGCGTEEPDFQCLECMDPSLYCEGCMVKMHQRTPLHRLEKWDGTQFKPKMLKTLKWRIQLGHRLNEPCNNPEPSHGDDFVIIQLLHTRLYPATGTNPRSAATFGALERFDLLSLESKCSVYQFYNSLARETDNTGSEPLRERYEEFLRMTRQWQNLHLLKRAGRGHDPAEDRIATTNPGECALLCPACPQPGKNLPPRWEKFPFEKGYLYALFVALDANFCLKRRDVSSKEKDPGLGTGWALFGDIKKYMEHLDKHWDYKQERSTCVAHDAVDKPDCESLGTASSGICTVDCARHNMKRPLGVRDLQKGERYINMDYMFFMSIAGSPLLRLFVSYDITCQWHKNIWDRMKLFELDVQFKEDKKYIVFLVPKFHLPTHIELCNILFSFNLTPFVGRTDGEAPERSWADTNRLANNTSVSGPGAPRDTLDHHFQDSNWKKIVHVGRDLLEKIQKYVPQMLETRQAWVDMEASFPSMVILTWMEMAIAWEADYTKPNPFQSTVEHEGLREVRRRLAEIAAEDFKQLNVQGDMHETKMLSMGLQLEESQQLIERETKLRRKIDAWMAVQQLFIPEVTLLWECDDDVKLYLLSANGTRVHCDKSLQAYEYNLWKGQAFGALKEMCDQLLVRTYEYQYKDKSLHGNKAKTCSQTRTEGIQARINRVAEDYRAAYCTLEALGSVLKRTDWKTHLRPLAEADAQGRPSALFGDEERQKGGRKKRKRAQLDPEEGSPSTGTEEDIIDNEALRIEWVKTRARAMHYAEEVELVEEEMCWVVEFLRWHAGWWRSLVGLRASMQRDPALHKGHVSYAHKQAEYMDKIADRFVEHWKDIPAFLQRAHEHYASIQPNDDDDDGVDEDLDNEGVGTGWLSD</sequence>
<feature type="compositionally biased region" description="Acidic residues" evidence="1">
    <location>
        <begin position="925"/>
        <end position="938"/>
    </location>
</feature>
<accession>A0A8H6Z828</accession>
<dbReference type="OrthoDB" id="3261436at2759"/>
<feature type="region of interest" description="Disordered" evidence="1">
    <location>
        <begin position="922"/>
        <end position="948"/>
    </location>
</feature>
<comment type="caution">
    <text evidence="3">The sequence shown here is derived from an EMBL/GenBank/DDBJ whole genome shotgun (WGS) entry which is preliminary data.</text>
</comment>
<feature type="region of interest" description="Disordered" evidence="1">
    <location>
        <begin position="779"/>
        <end position="816"/>
    </location>
</feature>
<keyword evidence="4" id="KW-1185">Reference proteome</keyword>
<organism evidence="3 4">
    <name type="scientific">Mycena venus</name>
    <dbReference type="NCBI Taxonomy" id="2733690"/>
    <lineage>
        <taxon>Eukaryota</taxon>
        <taxon>Fungi</taxon>
        <taxon>Dikarya</taxon>
        <taxon>Basidiomycota</taxon>
        <taxon>Agaricomycotina</taxon>
        <taxon>Agaricomycetes</taxon>
        <taxon>Agaricomycetidae</taxon>
        <taxon>Agaricales</taxon>
        <taxon>Marasmiineae</taxon>
        <taxon>Mycenaceae</taxon>
        <taxon>Mycena</taxon>
    </lineage>
</organism>
<feature type="compositionally biased region" description="Basic residues" evidence="1">
    <location>
        <begin position="1"/>
        <end position="12"/>
    </location>
</feature>
<feature type="region of interest" description="Disordered" evidence="1">
    <location>
        <begin position="1"/>
        <end position="32"/>
    </location>
</feature>
<feature type="domain" description="CxC2-like cysteine cluster KDZ transposase-associated" evidence="2">
    <location>
        <begin position="164"/>
        <end position="217"/>
    </location>
</feature>
<dbReference type="CDD" id="cd19757">
    <property type="entry name" value="Bbox1"/>
    <property type="match status" value="1"/>
</dbReference>